<evidence type="ECO:0000256" key="3">
    <source>
        <dbReference type="ARBA" id="ARBA00022664"/>
    </source>
</evidence>
<comment type="similarity">
    <text evidence="2 6">Belongs to the metallo-beta-lactamase superfamily. RNA-metabolizing metallo-beta-lactamase-like family. CPSF2/YSH1 subfamily.</text>
</comment>
<name>A0AAX4P9F3_9CHLO</name>
<dbReference type="SUPFAM" id="SSF56281">
    <property type="entry name" value="Metallo-hydrolase/oxidoreductase"/>
    <property type="match status" value="1"/>
</dbReference>
<dbReference type="InterPro" id="IPR001279">
    <property type="entry name" value="Metallo-B-lactamas"/>
</dbReference>
<keyword evidence="5 6" id="KW-0539">Nucleus</keyword>
<dbReference type="InterPro" id="IPR025069">
    <property type="entry name" value="Cpsf2_C"/>
</dbReference>
<gene>
    <name evidence="9" type="ORF">HKI87_06g42230</name>
</gene>
<dbReference type="InterPro" id="IPR035639">
    <property type="entry name" value="CPSF2_MBL"/>
</dbReference>
<keyword evidence="3 6" id="KW-0507">mRNA processing</keyword>
<evidence type="ECO:0000256" key="5">
    <source>
        <dbReference type="ARBA" id="ARBA00023242"/>
    </source>
</evidence>
<dbReference type="PANTHER" id="PTHR45922:SF1">
    <property type="entry name" value="CLEAVAGE AND POLYADENYLATION SPECIFICITY FACTOR SUBUNIT 2"/>
    <property type="match status" value="1"/>
</dbReference>
<keyword evidence="4 6" id="KW-0694">RNA-binding</keyword>
<evidence type="ECO:0000256" key="6">
    <source>
        <dbReference type="RuleBase" id="RU365006"/>
    </source>
</evidence>
<dbReference type="Pfam" id="PF10996">
    <property type="entry name" value="Beta-Casp"/>
    <property type="match status" value="1"/>
</dbReference>
<evidence type="ECO:0000256" key="4">
    <source>
        <dbReference type="ARBA" id="ARBA00022884"/>
    </source>
</evidence>
<evidence type="ECO:0000259" key="7">
    <source>
        <dbReference type="SMART" id="SM00849"/>
    </source>
</evidence>
<dbReference type="EMBL" id="CP151506">
    <property type="protein sequence ID" value="WZN62681.1"/>
    <property type="molecule type" value="Genomic_DNA"/>
</dbReference>
<evidence type="ECO:0000259" key="8">
    <source>
        <dbReference type="SMART" id="SM01027"/>
    </source>
</evidence>
<dbReference type="Gene3D" id="3.60.15.10">
    <property type="entry name" value="Ribonuclease Z/Hydroxyacylglutathione hydrolase-like"/>
    <property type="match status" value="1"/>
</dbReference>
<evidence type="ECO:0000256" key="1">
    <source>
        <dbReference type="ARBA" id="ARBA00004123"/>
    </source>
</evidence>
<dbReference type="SMART" id="SM00849">
    <property type="entry name" value="Lactamase_B"/>
    <property type="match status" value="1"/>
</dbReference>
<feature type="domain" description="Beta-Casp" evidence="8">
    <location>
        <begin position="243"/>
        <end position="367"/>
    </location>
</feature>
<dbReference type="CDD" id="cd16293">
    <property type="entry name" value="CPSF2-like_MBL-fold"/>
    <property type="match status" value="1"/>
</dbReference>
<dbReference type="InterPro" id="IPR022712">
    <property type="entry name" value="Beta_Casp"/>
</dbReference>
<keyword evidence="10" id="KW-1185">Reference proteome</keyword>
<organism evidence="9 10">
    <name type="scientific">Chloropicon roscoffensis</name>
    <dbReference type="NCBI Taxonomy" id="1461544"/>
    <lineage>
        <taxon>Eukaryota</taxon>
        <taxon>Viridiplantae</taxon>
        <taxon>Chlorophyta</taxon>
        <taxon>Chloropicophyceae</taxon>
        <taxon>Chloropicales</taxon>
        <taxon>Chloropicaceae</taxon>
        <taxon>Chloropicon</taxon>
    </lineage>
</organism>
<dbReference type="AlphaFoldDB" id="A0AAX4P9F3"/>
<reference evidence="9 10" key="1">
    <citation type="submission" date="2024-03" db="EMBL/GenBank/DDBJ databases">
        <title>Complete genome sequence of the green alga Chloropicon roscoffensis RCC1871.</title>
        <authorList>
            <person name="Lemieux C."/>
            <person name="Pombert J.-F."/>
            <person name="Otis C."/>
            <person name="Turmel M."/>
        </authorList>
    </citation>
    <scope>NUCLEOTIDE SEQUENCE [LARGE SCALE GENOMIC DNA]</scope>
    <source>
        <strain evidence="9 10">RCC1871</strain>
    </source>
</reference>
<dbReference type="InterPro" id="IPR036866">
    <property type="entry name" value="RibonucZ/Hydroxyglut_hydro"/>
</dbReference>
<dbReference type="Proteomes" id="UP001472866">
    <property type="component" value="Chromosome 06"/>
</dbReference>
<proteinExistence type="inferred from homology"/>
<accession>A0AAX4P9F3</accession>
<comment type="subcellular location">
    <subcellularLocation>
        <location evidence="1 6">Nucleus</location>
    </subcellularLocation>
</comment>
<dbReference type="InterPro" id="IPR027075">
    <property type="entry name" value="CPSF2"/>
</dbReference>
<dbReference type="GO" id="GO:0006398">
    <property type="term" value="P:mRNA 3'-end processing by stem-loop binding and cleavage"/>
    <property type="evidence" value="ECO:0007669"/>
    <property type="project" value="InterPro"/>
</dbReference>
<evidence type="ECO:0000313" key="9">
    <source>
        <dbReference type="EMBL" id="WZN62681.1"/>
    </source>
</evidence>
<dbReference type="PANTHER" id="PTHR45922">
    <property type="entry name" value="CLEAVAGE AND POLYADENYLATION SPECIFICITY FACTOR SUBUNIT 2"/>
    <property type="match status" value="1"/>
</dbReference>
<dbReference type="GO" id="GO:0005847">
    <property type="term" value="C:mRNA cleavage and polyadenylation specificity factor complex"/>
    <property type="evidence" value="ECO:0007669"/>
    <property type="project" value="InterPro"/>
</dbReference>
<dbReference type="GO" id="GO:0003723">
    <property type="term" value="F:RNA binding"/>
    <property type="evidence" value="ECO:0007669"/>
    <property type="project" value="UniProtKB-KW"/>
</dbReference>
<protein>
    <recommendedName>
        <fullName evidence="6">Cleavage and polyadenylation specificity factor subunit 2</fullName>
    </recommendedName>
    <alternativeName>
        <fullName evidence="6">Cleavage and polyadenylation specificity factor 100 kDa subunit</fullName>
    </alternativeName>
</protein>
<dbReference type="FunFam" id="3.60.15.10:FF:000008">
    <property type="entry name" value="Cleavage and polyadenylation specificity factor subunit 2"/>
    <property type="match status" value="1"/>
</dbReference>
<evidence type="ECO:0000313" key="10">
    <source>
        <dbReference type="Proteomes" id="UP001472866"/>
    </source>
</evidence>
<sequence length="737" mass="81272">MPQIRVSPVYGAGRDGPLCSLLKIDDDLSILLDCGWDDMFRESDVSALAEVAETVTHVLISHPDLLHLGALPYAKKRFGLDAPIYATLPVHKMGQMYLYDQYLSRHEVGEFSLFSLDDVDAVFASFKTLQYSQTVQLCDKGKTVSITPFNAGHLVGGTVWRINVDGEDVVYAVDINHRKDLHLNGANLEQIFDKPALMITSGSSSLVSPVSKQVRDREFLGSILQTLRSDGNVLLPVDTAGRVLELICLLENHWQKNQLGNYQLVLLTSVAYNTMEFAKSQLEWMNNSFTTSFEHTRTNAFSTKFMKICHSKSDLMKLPKKPRVVMASLGSMESGPARELLIDWAMTPNNLIIFTQNPVQDSLAHQLQTGLSGSVRVQISRRVPLEGKELVDYNLAQEKLMVVKEENGKEDAGGKESIVPDSFHAQSVRTSSGALARLASSANTTSAISIVEHGFKDVLIEGFVPNEDCAGPLFPFHVEKKEVDEYGEAIDESHFKVEVEEEEADMGGWDATDMEVEVDDRPTKVVSIGMTLHLRATVMLLDFEGKSDSYSMKTIIGNVGPRELVVVSGSSAAVGMLVQGVKSEDVRKVYSPGNLQYVNISSIAVSSFSLKMSEDLLGVIQLQSIGPYSVAWVQGKVEKAESEEKGEAEHLLVPVEKKFRSQHASAFVGDFSLGDLRQDLVKGGIKTELIQGVLVCDDLISIQRVGNHNEIVIQGPLSPKYYRVREILYGQYSVCSS</sequence>
<evidence type="ECO:0000256" key="2">
    <source>
        <dbReference type="ARBA" id="ARBA00010624"/>
    </source>
</evidence>
<feature type="domain" description="Metallo-beta-lactamase" evidence="7">
    <location>
        <begin position="16"/>
        <end position="223"/>
    </location>
</feature>
<dbReference type="SMART" id="SM01027">
    <property type="entry name" value="Beta-Casp"/>
    <property type="match status" value="1"/>
</dbReference>
<dbReference type="Pfam" id="PF13299">
    <property type="entry name" value="CPSF100_C"/>
    <property type="match status" value="1"/>
</dbReference>
<dbReference type="Pfam" id="PF16661">
    <property type="entry name" value="Lactamase_B_6"/>
    <property type="match status" value="1"/>
</dbReference>